<evidence type="ECO:0000256" key="1">
    <source>
        <dbReference type="SAM" id="Coils"/>
    </source>
</evidence>
<evidence type="ECO:0000313" key="4">
    <source>
        <dbReference type="Proteomes" id="UP000199181"/>
    </source>
</evidence>
<feature type="region of interest" description="Disordered" evidence="2">
    <location>
        <begin position="13"/>
        <end position="112"/>
    </location>
</feature>
<name>A0A1I0JGW0_9BACT</name>
<feature type="coiled-coil region" evidence="1">
    <location>
        <begin position="116"/>
        <end position="143"/>
    </location>
</feature>
<evidence type="ECO:0000256" key="2">
    <source>
        <dbReference type="SAM" id="MobiDB-lite"/>
    </source>
</evidence>
<proteinExistence type="predicted"/>
<keyword evidence="1" id="KW-0175">Coiled coil</keyword>
<dbReference type="EMBL" id="FOIJ01000007">
    <property type="protein sequence ID" value="SEU09458.1"/>
    <property type="molecule type" value="Genomic_DNA"/>
</dbReference>
<protein>
    <submittedName>
        <fullName evidence="3">Uncharacterized protein</fullName>
    </submittedName>
</protein>
<dbReference type="AlphaFoldDB" id="A0A1I0JGW0"/>
<evidence type="ECO:0000313" key="3">
    <source>
        <dbReference type="EMBL" id="SEU09458.1"/>
    </source>
</evidence>
<organism evidence="3 4">
    <name type="scientific">Stigmatella erecta</name>
    <dbReference type="NCBI Taxonomy" id="83460"/>
    <lineage>
        <taxon>Bacteria</taxon>
        <taxon>Pseudomonadati</taxon>
        <taxon>Myxococcota</taxon>
        <taxon>Myxococcia</taxon>
        <taxon>Myxococcales</taxon>
        <taxon>Cystobacterineae</taxon>
        <taxon>Archangiaceae</taxon>
        <taxon>Stigmatella</taxon>
    </lineage>
</organism>
<sequence length="278" mass="28824">MKPLLALSFGLLLGQTPPSTSSLPTDADVQDSAAIEFRDAWEEALEDASAADTAQPAEGTAAATLAPPQDPVPESAQGLSSNAGTGGGGLAASSEDAPAQTASAPEAASAQPPLNLQQMGEEVQRLRAQVQTLQGQLETQQQESATVAQGFDQTLSGMRERAQELEQLRTQNLALMQDASTWLAAADQALDTGELDVDNVLAEADARLAEALQNASSAGRGNAAAQVQSARGFIAQALDAAGRRDVYYARWALLYAADRLRAAHGDTLDQEGTSALTP</sequence>
<dbReference type="Proteomes" id="UP000199181">
    <property type="component" value="Unassembled WGS sequence"/>
</dbReference>
<gene>
    <name evidence="3" type="ORF">SAMN05443639_107264</name>
</gene>
<feature type="compositionally biased region" description="Low complexity" evidence="2">
    <location>
        <begin position="91"/>
        <end position="112"/>
    </location>
</feature>
<reference evidence="4" key="1">
    <citation type="submission" date="2016-10" db="EMBL/GenBank/DDBJ databases">
        <authorList>
            <person name="Varghese N."/>
            <person name="Submissions S."/>
        </authorList>
    </citation>
    <scope>NUCLEOTIDE SEQUENCE [LARGE SCALE GENOMIC DNA]</scope>
    <source>
        <strain evidence="4">DSM 16858</strain>
    </source>
</reference>
<accession>A0A1I0JGW0</accession>
<keyword evidence="4" id="KW-1185">Reference proteome</keyword>
<dbReference type="RefSeq" id="WP_093521234.1">
    <property type="nucleotide sequence ID" value="NZ_FOIJ01000007.1"/>
</dbReference>